<organism evidence="1 2">
    <name type="scientific">Lentibacillus kimchii</name>
    <dbReference type="NCBI Taxonomy" id="1542911"/>
    <lineage>
        <taxon>Bacteria</taxon>
        <taxon>Bacillati</taxon>
        <taxon>Bacillota</taxon>
        <taxon>Bacilli</taxon>
        <taxon>Bacillales</taxon>
        <taxon>Bacillaceae</taxon>
        <taxon>Lentibacillus</taxon>
    </lineage>
</organism>
<evidence type="ECO:0008006" key="3">
    <source>
        <dbReference type="Google" id="ProtNLM"/>
    </source>
</evidence>
<reference evidence="2" key="1">
    <citation type="journal article" date="2019" name="Int. J. Syst. Evol. Microbiol.">
        <title>The Global Catalogue of Microorganisms (GCM) 10K type strain sequencing project: providing services to taxonomists for standard genome sequencing and annotation.</title>
        <authorList>
            <consortium name="The Broad Institute Genomics Platform"/>
            <consortium name="The Broad Institute Genome Sequencing Center for Infectious Disease"/>
            <person name="Wu L."/>
            <person name="Ma J."/>
        </authorList>
    </citation>
    <scope>NUCLEOTIDE SEQUENCE [LARGE SCALE GENOMIC DNA]</scope>
    <source>
        <strain evidence="2">JCM 30234</strain>
    </source>
</reference>
<sequence>MLTSGNINQFKQLSQFDNLKQFNSAVEKWLIDSPFTKAQTVAFKRLVRYSAKYAGVCYAKIQTIVSATHNDGIGISRSTFERMLNKATKSGIITMYHTFKYGRKGHNVYVFNPYIDKDVSNDETIDVSKETSNLYKTNNINARNERHLDHTYVSSNVPQKLVQDISPFFDKAEDIYSIYRRLTLATKSYTDSLVTNLDDYIKTFKETIHKYKNGNIKGDYLGYLYGAFKRTCEQLHMREMAISGIYYDWLSE</sequence>
<dbReference type="EMBL" id="JBHTGR010000001">
    <property type="protein sequence ID" value="MFC7745885.1"/>
    <property type="molecule type" value="Genomic_DNA"/>
</dbReference>
<evidence type="ECO:0000313" key="2">
    <source>
        <dbReference type="Proteomes" id="UP001596620"/>
    </source>
</evidence>
<evidence type="ECO:0000313" key="1">
    <source>
        <dbReference type="EMBL" id="MFC7745885.1"/>
    </source>
</evidence>
<name>A0ABW2UTN0_9BACI</name>
<proteinExistence type="predicted"/>
<keyword evidence="2" id="KW-1185">Reference proteome</keyword>
<dbReference type="Proteomes" id="UP001596620">
    <property type="component" value="Unassembled WGS sequence"/>
</dbReference>
<accession>A0ABW2UTN0</accession>
<gene>
    <name evidence="1" type="ORF">ACFQU8_01335</name>
</gene>
<protein>
    <recommendedName>
        <fullName evidence="3">Helix-turn-helix domain-containing protein</fullName>
    </recommendedName>
</protein>
<dbReference type="RefSeq" id="WP_382357353.1">
    <property type="nucleotide sequence ID" value="NZ_JBHTGR010000001.1"/>
</dbReference>
<comment type="caution">
    <text evidence="1">The sequence shown here is derived from an EMBL/GenBank/DDBJ whole genome shotgun (WGS) entry which is preliminary data.</text>
</comment>